<dbReference type="InterPro" id="IPR047197">
    <property type="entry name" value="THYN1-like_EVE"/>
</dbReference>
<keyword evidence="4" id="KW-1185">Reference proteome</keyword>
<dbReference type="KEGG" id="tel:tlr0743"/>
<dbReference type="CDD" id="cd21133">
    <property type="entry name" value="EVE"/>
    <property type="match status" value="1"/>
</dbReference>
<dbReference type="Proteomes" id="UP000000440">
    <property type="component" value="Chromosome"/>
</dbReference>
<name>Q8DKV8_THEVB</name>
<sequence length="180" mass="20917">MGRWRICYAVVWAQQTSKPLVRDSLMAGIWLLKSEPSVFSWEDLKAAPQQTTCWEGVRNYQARNFMRDHMQVGDRVLFYHSNANPPAIMGIAEVVRPAYPDHFAWNPDSPYFDPKSTPDNPRWLMVDIQYRRDFLPPLPLSELRQTRGLEGMLLLQKGCRLSVQPVTESEWQIILSLRSP</sequence>
<organism evidence="3 4">
    <name type="scientific">Thermosynechococcus vestitus (strain NIES-2133 / IAM M-273 / BP-1)</name>
    <dbReference type="NCBI Taxonomy" id="197221"/>
    <lineage>
        <taxon>Bacteria</taxon>
        <taxon>Bacillati</taxon>
        <taxon>Cyanobacteriota</taxon>
        <taxon>Cyanophyceae</taxon>
        <taxon>Acaryochloridales</taxon>
        <taxon>Thermosynechococcaceae</taxon>
        <taxon>Thermosynechococcus</taxon>
    </lineage>
</organism>
<dbReference type="InterPro" id="IPR015947">
    <property type="entry name" value="PUA-like_sf"/>
</dbReference>
<reference evidence="3 4" key="1">
    <citation type="journal article" date="2002" name="DNA Res.">
        <title>Complete genome structure of the thermophilic cyanobacterium Thermosynechococcus elongatus BP-1.</title>
        <authorList>
            <person name="Nakamura Y."/>
            <person name="Kaneko T."/>
            <person name="Sato S."/>
            <person name="Ikeuchi M."/>
            <person name="Katoh H."/>
            <person name="Sasamoto S."/>
            <person name="Watanabe A."/>
            <person name="Iriguchi M."/>
            <person name="Kawashima K."/>
            <person name="Kimura T."/>
            <person name="Kishida Y."/>
            <person name="Kiyokawa C."/>
            <person name="Kohara M."/>
            <person name="Matsumoto M."/>
            <person name="Matsuno A."/>
            <person name="Nakazaki N."/>
            <person name="Shimpo S."/>
            <person name="Sugimoto M."/>
            <person name="Takeuchi C."/>
            <person name="Yamada M."/>
            <person name="Tabata S."/>
        </authorList>
    </citation>
    <scope>NUCLEOTIDE SEQUENCE [LARGE SCALE GENOMIC DNA]</scope>
    <source>
        <strain evidence="4">IAM M-273 / NIES-2133 / BP-1</strain>
    </source>
</reference>
<evidence type="ECO:0000313" key="3">
    <source>
        <dbReference type="EMBL" id="BAC08294.1"/>
    </source>
</evidence>
<dbReference type="Gene3D" id="3.10.590.10">
    <property type="entry name" value="ph1033 like domains"/>
    <property type="match status" value="1"/>
</dbReference>
<dbReference type="FunFam" id="3.10.590.10:FF:000003">
    <property type="entry name" value="Thymocyte nuclear protein 1"/>
    <property type="match status" value="1"/>
</dbReference>
<dbReference type="EMBL" id="BA000039">
    <property type="protein sequence ID" value="BAC08294.1"/>
    <property type="molecule type" value="Genomic_DNA"/>
</dbReference>
<evidence type="ECO:0000313" key="4">
    <source>
        <dbReference type="Proteomes" id="UP000000440"/>
    </source>
</evidence>
<dbReference type="PANTHER" id="PTHR14087:SF7">
    <property type="entry name" value="THYMOCYTE NUCLEAR PROTEIN 1"/>
    <property type="match status" value="1"/>
</dbReference>
<protein>
    <submittedName>
        <fullName evidence="3">Tlr0743 protein</fullName>
    </submittedName>
</protein>
<evidence type="ECO:0000256" key="1">
    <source>
        <dbReference type="ARBA" id="ARBA00022553"/>
    </source>
</evidence>
<feature type="domain" description="EVE" evidence="2">
    <location>
        <begin position="29"/>
        <end position="176"/>
    </location>
</feature>
<dbReference type="eggNOG" id="COG2947">
    <property type="taxonomic scope" value="Bacteria"/>
</dbReference>
<dbReference type="AlphaFoldDB" id="Q8DKV8"/>
<proteinExistence type="predicted"/>
<keyword evidence="1" id="KW-0597">Phosphoprotein</keyword>
<dbReference type="STRING" id="197221.gene:10747333"/>
<dbReference type="InterPro" id="IPR052181">
    <property type="entry name" value="5hmC_binding"/>
</dbReference>
<accession>Q8DKV8</accession>
<dbReference type="Pfam" id="PF01878">
    <property type="entry name" value="EVE"/>
    <property type="match status" value="1"/>
</dbReference>
<gene>
    <name evidence="3" type="ordered locus">tlr0743</name>
</gene>
<dbReference type="InterPro" id="IPR002740">
    <property type="entry name" value="EVE_domain"/>
</dbReference>
<dbReference type="PATRIC" id="fig|197221.4.peg.783"/>
<evidence type="ECO:0000259" key="2">
    <source>
        <dbReference type="Pfam" id="PF01878"/>
    </source>
</evidence>
<dbReference type="PANTHER" id="PTHR14087">
    <property type="entry name" value="THYMOCYTE NUCLEAR PROTEIN 1"/>
    <property type="match status" value="1"/>
</dbReference>
<dbReference type="SUPFAM" id="SSF88697">
    <property type="entry name" value="PUA domain-like"/>
    <property type="match status" value="1"/>
</dbReference>
<dbReference type="EnsemblBacteria" id="BAC08294">
    <property type="protein sequence ID" value="BAC08294"/>
    <property type="gene ID" value="BAC08294"/>
</dbReference>